<evidence type="ECO:0000313" key="2">
    <source>
        <dbReference type="Proteomes" id="UP000479335"/>
    </source>
</evidence>
<name>A0A6L8KI91_9BURK</name>
<comment type="caution">
    <text evidence="1">The sequence shown here is derived from an EMBL/GenBank/DDBJ whole genome shotgun (WGS) entry which is preliminary data.</text>
</comment>
<dbReference type="Proteomes" id="UP000479335">
    <property type="component" value="Unassembled WGS sequence"/>
</dbReference>
<sequence>MHINLPLELSMPSSPAVFRCVMIGVGLALSGCATTIPEAQLHHYALLVPQDVTGNGAAVTEIDRGPNRMALQMTAEGSNILPGVRTRPGVNVLPGRHTIEVNVCYGGGARNCTPDTYVFEAQPGVAYVLRGPAQTIVMLDRFKKSPLGELYPAAQHAFISQQEWSAMRNDELAAAADAGLQVSAQRQRDLPMIRKVGAHVCQEAGRDIIYSGYVEKLTEDKVQIRIAEAHFKGNPSLRPGGFVPTTIWASPMQWDLCN</sequence>
<dbReference type="RefSeq" id="WP_161008942.1">
    <property type="nucleotide sequence ID" value="NZ_WWCN01000016.1"/>
</dbReference>
<keyword evidence="2" id="KW-1185">Reference proteome</keyword>
<organism evidence="1 2">
    <name type="scientific">Duganella flavida</name>
    <dbReference type="NCBI Taxonomy" id="2692175"/>
    <lineage>
        <taxon>Bacteria</taxon>
        <taxon>Pseudomonadati</taxon>
        <taxon>Pseudomonadota</taxon>
        <taxon>Betaproteobacteria</taxon>
        <taxon>Burkholderiales</taxon>
        <taxon>Oxalobacteraceae</taxon>
        <taxon>Telluria group</taxon>
        <taxon>Duganella</taxon>
    </lineage>
</organism>
<protein>
    <submittedName>
        <fullName evidence="1">Uncharacterized protein</fullName>
    </submittedName>
</protein>
<gene>
    <name evidence="1" type="ORF">GTP46_22945</name>
</gene>
<evidence type="ECO:0000313" key="1">
    <source>
        <dbReference type="EMBL" id="MYM25492.1"/>
    </source>
</evidence>
<dbReference type="EMBL" id="WWCN01000016">
    <property type="protein sequence ID" value="MYM25492.1"/>
    <property type="molecule type" value="Genomic_DNA"/>
</dbReference>
<dbReference type="AlphaFoldDB" id="A0A6L8KI91"/>
<proteinExistence type="predicted"/>
<accession>A0A6L8KI91</accession>
<reference evidence="1 2" key="1">
    <citation type="submission" date="2019-12" db="EMBL/GenBank/DDBJ databases">
        <title>Novel species isolated from a subtropical stream in China.</title>
        <authorList>
            <person name="Lu H."/>
        </authorList>
    </citation>
    <scope>NUCLEOTIDE SEQUENCE [LARGE SCALE GENOMIC DNA]</scope>
    <source>
        <strain evidence="1 2">FT135W</strain>
    </source>
</reference>